<comment type="caution">
    <text evidence="2">The sequence shown here is derived from an EMBL/GenBank/DDBJ whole genome shotgun (WGS) entry which is preliminary data.</text>
</comment>
<organism evidence="2 3">
    <name type="scientific">Neoroseomonas marina</name>
    <dbReference type="NCBI Taxonomy" id="1232220"/>
    <lineage>
        <taxon>Bacteria</taxon>
        <taxon>Pseudomonadati</taxon>
        <taxon>Pseudomonadota</taxon>
        <taxon>Alphaproteobacteria</taxon>
        <taxon>Acetobacterales</taxon>
        <taxon>Acetobacteraceae</taxon>
        <taxon>Neoroseomonas</taxon>
    </lineage>
</organism>
<evidence type="ECO:0000313" key="2">
    <source>
        <dbReference type="EMBL" id="NMJ41672.1"/>
    </source>
</evidence>
<feature type="chain" id="PRO_5032327818" evidence="1">
    <location>
        <begin position="25"/>
        <end position="229"/>
    </location>
</feature>
<evidence type="ECO:0000256" key="1">
    <source>
        <dbReference type="SAM" id="SignalP"/>
    </source>
</evidence>
<keyword evidence="1" id="KW-0732">Signal</keyword>
<accession>A0A848EC27</accession>
<dbReference type="Proteomes" id="UP000548582">
    <property type="component" value="Unassembled WGS sequence"/>
</dbReference>
<dbReference type="RefSeq" id="WP_170053925.1">
    <property type="nucleotide sequence ID" value="NZ_JABBKX010000003.1"/>
</dbReference>
<sequence length="229" mass="24496">MTALLRRRLPLLAALALPARAAQALEERAATQFLFGQTADGGRGEMACSAFKAWGPDADGIFVVVVPDGQDIRVALMRAGEDGAPQVVAGPVAVEPLTIDPLWSCLIDIDDLAPLGGQRVIAVRLSNSYTSTGRSTSTEALHLLVRDGTALRPIFASLLRAAHSETGPRGQRTGWERRWRVVPVGSRPGGMPDLVVRDVRNNAPVSRHRWTGEAYAPPVFDRTPPLGPG</sequence>
<feature type="signal peptide" evidence="1">
    <location>
        <begin position="1"/>
        <end position="24"/>
    </location>
</feature>
<dbReference type="AlphaFoldDB" id="A0A848EC27"/>
<protein>
    <submittedName>
        <fullName evidence="2">Uncharacterized protein</fullName>
    </submittedName>
</protein>
<reference evidence="2 3" key="1">
    <citation type="submission" date="2020-03" db="EMBL/GenBank/DDBJ databases">
        <authorList>
            <person name="Sun Q."/>
        </authorList>
    </citation>
    <scope>NUCLEOTIDE SEQUENCE [LARGE SCALE GENOMIC DNA]</scope>
    <source>
        <strain evidence="2 3">JC162</strain>
    </source>
</reference>
<proteinExistence type="predicted"/>
<keyword evidence="3" id="KW-1185">Reference proteome</keyword>
<gene>
    <name evidence="2" type="ORF">GWK16_10500</name>
</gene>
<dbReference type="EMBL" id="JABBKX010000003">
    <property type="protein sequence ID" value="NMJ41672.1"/>
    <property type="molecule type" value="Genomic_DNA"/>
</dbReference>
<name>A0A848EC27_9PROT</name>
<evidence type="ECO:0000313" key="3">
    <source>
        <dbReference type="Proteomes" id="UP000548582"/>
    </source>
</evidence>